<evidence type="ECO:0000256" key="1">
    <source>
        <dbReference type="ARBA" id="ARBA00022679"/>
    </source>
</evidence>
<sequence length="561" mass="61480">MNMDVRYVLGIDYGTESGRVVLVDVRDGREVAWHVTPYPHGVMDVELAGTGVKLGAEWALQHPRDYVEVLRHSVPEVLRISGALPEQIIGIGVDFTSSTILPIDQEGNPLCYAEEYRHEPHAYVKLWKHHAAQQEADLINELAAARAESFIGRYGGKVSSEWMTAKALQVLRERPDIYDAADRFVEAADWIVFVMTGMLKRNSGCAGYKSLWHRREGYPRSDFYQNLDSRFAAFAETKLRGDIVTLSESAGVLTEEAAAMMGLRPGIAVAPGIIDAHAAVPGAGATSPGDMVLSMGTSLCHLLLSEQEIQVEGICGVVEDGIIPGLYAYEAGQPAVGDMFGWYVKQAVPAYVEREAEQAGVTVHEWLEAGAAKLLPGESGLIALDWWNGNRSNLVNSELSGMMAGLTLQTRPEEIYRALLEATAFGTRHIIEAFEAAGLEVKELYACGGLPQKNKLLMQLYADITGREIKIAASTQTPALGAAMFGAVAAGSLRGGYDTIEEAARHMAHLQEKSYTPTAVHQAMYDKLYREYRRLHDYFGRGGNEVMTRLKQLQKKAMTSS</sequence>
<evidence type="ECO:0000259" key="10">
    <source>
        <dbReference type="Pfam" id="PF00370"/>
    </source>
</evidence>
<keyword evidence="3 7" id="KW-0418">Kinase</keyword>
<keyword evidence="13" id="KW-1185">Reference proteome</keyword>
<dbReference type="Pfam" id="PF00370">
    <property type="entry name" value="FGGY_N"/>
    <property type="match status" value="1"/>
</dbReference>
<evidence type="ECO:0000313" key="12">
    <source>
        <dbReference type="EMBL" id="GIP59225.1"/>
    </source>
</evidence>
<dbReference type="InterPro" id="IPR018485">
    <property type="entry name" value="FGGY_C"/>
</dbReference>
<comment type="similarity">
    <text evidence="7 9">Belongs to the ribulokinase family.</text>
</comment>
<evidence type="ECO:0000256" key="8">
    <source>
        <dbReference type="NCBIfam" id="TIGR01234"/>
    </source>
</evidence>
<dbReference type="PANTHER" id="PTHR43435">
    <property type="entry name" value="RIBULOKINASE"/>
    <property type="match status" value="1"/>
</dbReference>
<dbReference type="EC" id="2.7.1.16" evidence="7 8"/>
<comment type="catalytic activity">
    <reaction evidence="7 9">
        <text>L-ribulose + ATP = L-ribulose 5-phosphate + ADP + H(+)</text>
        <dbReference type="Rhea" id="RHEA:22072"/>
        <dbReference type="ChEBI" id="CHEBI:15378"/>
        <dbReference type="ChEBI" id="CHEBI:16880"/>
        <dbReference type="ChEBI" id="CHEBI:30616"/>
        <dbReference type="ChEBI" id="CHEBI:58226"/>
        <dbReference type="ChEBI" id="CHEBI:456216"/>
        <dbReference type="EC" id="2.7.1.16"/>
    </reaction>
</comment>
<dbReference type="PROSITE" id="PS00445">
    <property type="entry name" value="FGGY_KINASES_2"/>
    <property type="match status" value="1"/>
</dbReference>
<dbReference type="NCBIfam" id="TIGR01234">
    <property type="entry name" value="L-ribulokinase"/>
    <property type="match status" value="1"/>
</dbReference>
<dbReference type="InterPro" id="IPR018484">
    <property type="entry name" value="FGGY_N"/>
</dbReference>
<reference evidence="12 13" key="1">
    <citation type="submission" date="2021-03" db="EMBL/GenBank/DDBJ databases">
        <title>Antimicrobial resistance genes in bacteria isolated from Japanese honey, and their potential for conferring macrolide and lincosamide resistance in the American foulbrood pathogen Paenibacillus larvae.</title>
        <authorList>
            <person name="Okamoto M."/>
            <person name="Kumagai M."/>
            <person name="Kanamori H."/>
            <person name="Takamatsu D."/>
        </authorList>
    </citation>
    <scope>NUCLEOTIDE SEQUENCE [LARGE SCALE GENOMIC DNA]</scope>
    <source>
        <strain evidence="12 13">J15TS10</strain>
    </source>
</reference>
<comment type="caution">
    <text evidence="12">The sequence shown here is derived from an EMBL/GenBank/DDBJ whole genome shotgun (WGS) entry which is preliminary data.</text>
</comment>
<dbReference type="CDD" id="cd07781">
    <property type="entry name" value="ASKHA_NBD_FGGY_L-RBK"/>
    <property type="match status" value="1"/>
</dbReference>
<keyword evidence="5 7" id="KW-0054">Arabinose catabolism</keyword>
<accession>A0ABQ4MTJ4</accession>
<keyword evidence="2 7" id="KW-0547">Nucleotide-binding</keyword>
<dbReference type="InterPro" id="IPR000577">
    <property type="entry name" value="Carb_kinase_FGGY"/>
</dbReference>
<evidence type="ECO:0000256" key="4">
    <source>
        <dbReference type="ARBA" id="ARBA00022840"/>
    </source>
</evidence>
<name>A0ABQ4MTJ4_9BACL</name>
<feature type="domain" description="Carbohydrate kinase FGGY C-terminal" evidence="11">
    <location>
        <begin position="292"/>
        <end position="490"/>
    </location>
</feature>
<evidence type="ECO:0000313" key="13">
    <source>
        <dbReference type="Proteomes" id="UP000681290"/>
    </source>
</evidence>
<keyword evidence="1 7" id="KW-0808">Transferase</keyword>
<evidence type="ECO:0000256" key="7">
    <source>
        <dbReference type="HAMAP-Rule" id="MF_00520"/>
    </source>
</evidence>
<evidence type="ECO:0000256" key="5">
    <source>
        <dbReference type="ARBA" id="ARBA00022935"/>
    </source>
</evidence>
<evidence type="ECO:0000256" key="2">
    <source>
        <dbReference type="ARBA" id="ARBA00022741"/>
    </source>
</evidence>
<dbReference type="Gene3D" id="3.30.420.40">
    <property type="match status" value="2"/>
</dbReference>
<evidence type="ECO:0000256" key="6">
    <source>
        <dbReference type="ARBA" id="ARBA00023277"/>
    </source>
</evidence>
<evidence type="ECO:0000256" key="9">
    <source>
        <dbReference type="RuleBase" id="RU003455"/>
    </source>
</evidence>
<dbReference type="SUPFAM" id="SSF53067">
    <property type="entry name" value="Actin-like ATPase domain"/>
    <property type="match status" value="2"/>
</dbReference>
<feature type="domain" description="Carbohydrate kinase FGGY N-terminal" evidence="10">
    <location>
        <begin position="7"/>
        <end position="280"/>
    </location>
</feature>
<evidence type="ECO:0000259" key="11">
    <source>
        <dbReference type="Pfam" id="PF02782"/>
    </source>
</evidence>
<dbReference type="InterPro" id="IPR043129">
    <property type="entry name" value="ATPase_NBD"/>
</dbReference>
<proteinExistence type="inferred from homology"/>
<organism evidence="12 13">
    <name type="scientific">Paenibacillus woosongensis</name>
    <dbReference type="NCBI Taxonomy" id="307580"/>
    <lineage>
        <taxon>Bacteria</taxon>
        <taxon>Bacillati</taxon>
        <taxon>Bacillota</taxon>
        <taxon>Bacilli</taxon>
        <taxon>Bacillales</taxon>
        <taxon>Paenibacillaceae</taxon>
        <taxon>Paenibacillus</taxon>
    </lineage>
</organism>
<keyword evidence="6 7" id="KW-0119">Carbohydrate metabolism</keyword>
<keyword evidence="4 7" id="KW-0067">ATP-binding</keyword>
<gene>
    <name evidence="12" type="primary">araB_2</name>
    <name evidence="7" type="synonym">araB</name>
    <name evidence="12" type="ORF">J15TS10_30390</name>
</gene>
<comment type="pathway">
    <text evidence="7 9">Carbohydrate degradation; L-arabinose degradation via L-ribulose; D-xylulose 5-phosphate from L-arabinose (bacterial route): step 2/3.</text>
</comment>
<dbReference type="InterPro" id="IPR005929">
    <property type="entry name" value="Ribulokinase"/>
</dbReference>
<dbReference type="InterPro" id="IPR018483">
    <property type="entry name" value="Carb_kinase_FGGY_CS"/>
</dbReference>
<dbReference type="Proteomes" id="UP000681290">
    <property type="component" value="Unassembled WGS sequence"/>
</dbReference>
<dbReference type="NCBIfam" id="NF003154">
    <property type="entry name" value="PRK04123.1"/>
    <property type="match status" value="1"/>
</dbReference>
<dbReference type="EMBL" id="BOSM01000005">
    <property type="protein sequence ID" value="GIP59225.1"/>
    <property type="molecule type" value="Genomic_DNA"/>
</dbReference>
<dbReference type="PIRSF" id="PIRSF000538">
    <property type="entry name" value="GlpK"/>
    <property type="match status" value="1"/>
</dbReference>
<comment type="catalytic activity">
    <reaction evidence="7">
        <text>D-ribulose + ATP = D-ribulose 5-phosphate + ADP + H(+)</text>
        <dbReference type="Rhea" id="RHEA:17601"/>
        <dbReference type="ChEBI" id="CHEBI:15378"/>
        <dbReference type="ChEBI" id="CHEBI:17173"/>
        <dbReference type="ChEBI" id="CHEBI:30616"/>
        <dbReference type="ChEBI" id="CHEBI:58121"/>
        <dbReference type="ChEBI" id="CHEBI:456216"/>
        <dbReference type="EC" id="2.7.1.16"/>
    </reaction>
</comment>
<dbReference type="HAMAP" id="MF_00520">
    <property type="entry name" value="Ribulokinase"/>
    <property type="match status" value="1"/>
</dbReference>
<dbReference type="Pfam" id="PF02782">
    <property type="entry name" value="FGGY_C"/>
    <property type="match status" value="1"/>
</dbReference>
<dbReference type="PANTHER" id="PTHR43435:SF4">
    <property type="entry name" value="FGGY CARBOHYDRATE KINASE DOMAIN-CONTAINING PROTEIN"/>
    <property type="match status" value="1"/>
</dbReference>
<evidence type="ECO:0000256" key="3">
    <source>
        <dbReference type="ARBA" id="ARBA00022777"/>
    </source>
</evidence>
<protein>
    <recommendedName>
        <fullName evidence="7 8">Ribulokinase</fullName>
        <ecNumber evidence="7 8">2.7.1.16</ecNumber>
    </recommendedName>
</protein>